<dbReference type="SMART" id="SM00726">
    <property type="entry name" value="UIM"/>
    <property type="match status" value="2"/>
</dbReference>
<dbReference type="GO" id="GO:0006897">
    <property type="term" value="P:endocytosis"/>
    <property type="evidence" value="ECO:0007669"/>
    <property type="project" value="TreeGrafter"/>
</dbReference>
<keyword evidence="6" id="KW-0446">Lipid-binding</keyword>
<dbReference type="PROSITE" id="PS50330">
    <property type="entry name" value="UIM"/>
    <property type="match status" value="1"/>
</dbReference>
<dbReference type="GO" id="GO:0005886">
    <property type="term" value="C:plasma membrane"/>
    <property type="evidence" value="ECO:0007669"/>
    <property type="project" value="TreeGrafter"/>
</dbReference>
<feature type="domain" description="ENTH" evidence="8">
    <location>
        <begin position="11"/>
        <end position="143"/>
    </location>
</feature>
<gene>
    <name evidence="9" type="ORF">ATY40_BA7500822</name>
</gene>
<comment type="subcellular location">
    <subcellularLocation>
        <location evidence="2">Cytoplasm</location>
    </subcellularLocation>
    <subcellularLocation>
        <location evidence="1">Membrane</location>
        <topology evidence="1">Peripheral membrane protein</topology>
    </subcellularLocation>
</comment>
<dbReference type="InterPro" id="IPR013809">
    <property type="entry name" value="ENTH"/>
</dbReference>
<dbReference type="Gene3D" id="1.25.40.90">
    <property type="match status" value="1"/>
</dbReference>
<evidence type="ECO:0000256" key="2">
    <source>
        <dbReference type="ARBA" id="ARBA00004496"/>
    </source>
</evidence>
<dbReference type="GO" id="GO:0007015">
    <property type="term" value="P:actin filament organization"/>
    <property type="evidence" value="ECO:0007669"/>
    <property type="project" value="TreeGrafter"/>
</dbReference>
<evidence type="ECO:0000256" key="4">
    <source>
        <dbReference type="ARBA" id="ARBA00022490"/>
    </source>
</evidence>
<reference evidence="9 10" key="1">
    <citation type="submission" date="2016-02" db="EMBL/GenBank/DDBJ databases">
        <title>Comparative genomic and transcriptomic foundation for Pichia pastoris.</title>
        <authorList>
            <person name="Love K.R."/>
            <person name="Shah K.A."/>
            <person name="Whittaker C.A."/>
            <person name="Wu J."/>
            <person name="Bartlett M.C."/>
            <person name="Ma D."/>
            <person name="Leeson R.L."/>
            <person name="Priest M."/>
            <person name="Young S.K."/>
            <person name="Love J.C."/>
        </authorList>
    </citation>
    <scope>NUCLEOTIDE SEQUENCE [LARGE SCALE GENOMIC DNA]</scope>
    <source>
        <strain evidence="9 10">ATCC 28485</strain>
    </source>
</reference>
<feature type="region of interest" description="Disordered" evidence="7">
    <location>
        <begin position="480"/>
        <end position="510"/>
    </location>
</feature>
<dbReference type="InterPro" id="IPR008942">
    <property type="entry name" value="ENTH_VHS"/>
</dbReference>
<dbReference type="GO" id="GO:0030276">
    <property type="term" value="F:clathrin binding"/>
    <property type="evidence" value="ECO:0007669"/>
    <property type="project" value="TreeGrafter"/>
</dbReference>
<evidence type="ECO:0000313" key="10">
    <source>
        <dbReference type="Proteomes" id="UP000094565"/>
    </source>
</evidence>
<dbReference type="PANTHER" id="PTHR12276:SF110">
    <property type="entry name" value="EPSIN-1-RELATED"/>
    <property type="match status" value="1"/>
</dbReference>
<evidence type="ECO:0000256" key="3">
    <source>
        <dbReference type="ARBA" id="ARBA00010130"/>
    </source>
</evidence>
<feature type="region of interest" description="Disordered" evidence="7">
    <location>
        <begin position="335"/>
        <end position="401"/>
    </location>
</feature>
<dbReference type="GO" id="GO:0005543">
    <property type="term" value="F:phospholipid binding"/>
    <property type="evidence" value="ECO:0007669"/>
    <property type="project" value="TreeGrafter"/>
</dbReference>
<feature type="compositionally biased region" description="Polar residues" evidence="7">
    <location>
        <begin position="204"/>
        <end position="215"/>
    </location>
</feature>
<dbReference type="FunFam" id="1.25.40.90:FF:000006">
    <property type="entry name" value="Clathrin interactor 1"/>
    <property type="match status" value="1"/>
</dbReference>
<dbReference type="InterPro" id="IPR003903">
    <property type="entry name" value="UIM_dom"/>
</dbReference>
<evidence type="ECO:0000259" key="8">
    <source>
        <dbReference type="PROSITE" id="PS50942"/>
    </source>
</evidence>
<dbReference type="SMART" id="SM00273">
    <property type="entry name" value="ENTH"/>
    <property type="match status" value="1"/>
</dbReference>
<dbReference type="Pfam" id="PF01417">
    <property type="entry name" value="ENTH"/>
    <property type="match status" value="1"/>
</dbReference>
<evidence type="ECO:0000256" key="1">
    <source>
        <dbReference type="ARBA" id="ARBA00004170"/>
    </source>
</evidence>
<feature type="region of interest" description="Disordered" evidence="7">
    <location>
        <begin position="144"/>
        <end position="224"/>
    </location>
</feature>
<keyword evidence="10" id="KW-1185">Reference proteome</keyword>
<dbReference type="SUPFAM" id="SSF48464">
    <property type="entry name" value="ENTH/VHS domain"/>
    <property type="match status" value="1"/>
</dbReference>
<keyword evidence="4" id="KW-0963">Cytoplasm</keyword>
<sequence>MSKSFVRTIKNVANGYTSAQVMVRNATSNEPHGPTIAQMADVANHTYESAEFLPIMDIIDKRMNDKGKNWRHVAKSLTLLDYLVRYGSNNVVIWSKDNLYVIKTLREFQHVDDSGTDQGVLIRVKAKELTALLQDEERLRQEREIAREKRGRRGGRRRGDDDDFDQSSRAESRNPDSPYDEELQRALDASKETAEEEERRRRLQSNSDESLQKALQLSKEEEEMRQKNNNLIDLGQPAPVSGPVIIGYDVFGNPIYQSQTMATGVDVLQQQQQQQQQQQLAYQQALLEQQQQAAQQQAYLEQQAYQQALAEQQAAQQAFLLQQQQQQQLQQQQQQQQIPLQTGSNNPFSFGGPSQEDYSNNVGAQQPFQPQQQQFEQQAQQQPQQPQQPQRVQTQRTGSQAHNDKYSELNNLLAQGTGIDTFGNTGDTRVPAQHTKTGTFINSQGTGYKQENFSSANPFVGTQYTGISSTNIIPAYTGYGFGNQNQSQPQSQSQSGSRNSRANSTSLIDI</sequence>
<feature type="compositionally biased region" description="Low complexity" evidence="7">
    <location>
        <begin position="364"/>
        <end position="390"/>
    </location>
</feature>
<feature type="compositionally biased region" description="Polar residues" evidence="7">
    <location>
        <begin position="338"/>
        <end position="348"/>
    </location>
</feature>
<dbReference type="OrthoDB" id="4033880at2759"/>
<accession>A0A1B2J5V2</accession>
<name>A0A1B2J5V2_PICPA</name>
<dbReference type="AlphaFoldDB" id="A0A1B2J5V2"/>
<dbReference type="CDD" id="cd16991">
    <property type="entry name" value="ENTH_Ent1_Ent2"/>
    <property type="match status" value="1"/>
</dbReference>
<feature type="compositionally biased region" description="Basic and acidic residues" evidence="7">
    <location>
        <begin position="182"/>
        <end position="200"/>
    </location>
</feature>
<evidence type="ECO:0000256" key="7">
    <source>
        <dbReference type="SAM" id="MobiDB-lite"/>
    </source>
</evidence>
<protein>
    <submittedName>
        <fullName evidence="9">BA75_00822T0</fullName>
    </submittedName>
</protein>
<evidence type="ECO:0000313" key="9">
    <source>
        <dbReference type="EMBL" id="ANZ73359.1"/>
    </source>
</evidence>
<feature type="compositionally biased region" description="Low complexity" evidence="7">
    <location>
        <begin position="482"/>
        <end position="504"/>
    </location>
</feature>
<keyword evidence="5" id="KW-0597">Phosphoprotein</keyword>
<dbReference type="GO" id="GO:0005768">
    <property type="term" value="C:endosome"/>
    <property type="evidence" value="ECO:0007669"/>
    <property type="project" value="TreeGrafter"/>
</dbReference>
<dbReference type="PANTHER" id="PTHR12276">
    <property type="entry name" value="EPSIN/ENT-RELATED"/>
    <property type="match status" value="1"/>
</dbReference>
<comment type="similarity">
    <text evidence="3">Belongs to the epsin family.</text>
</comment>
<dbReference type="Proteomes" id="UP000094565">
    <property type="component" value="Chromosome 1"/>
</dbReference>
<proteinExistence type="inferred from homology"/>
<dbReference type="EMBL" id="CP014584">
    <property type="protein sequence ID" value="ANZ73359.1"/>
    <property type="molecule type" value="Genomic_DNA"/>
</dbReference>
<evidence type="ECO:0000256" key="5">
    <source>
        <dbReference type="ARBA" id="ARBA00022553"/>
    </source>
</evidence>
<evidence type="ECO:0000256" key="6">
    <source>
        <dbReference type="ARBA" id="ARBA00023121"/>
    </source>
</evidence>
<dbReference type="GO" id="GO:0030125">
    <property type="term" value="C:clathrin vesicle coat"/>
    <property type="evidence" value="ECO:0007669"/>
    <property type="project" value="TreeGrafter"/>
</dbReference>
<organism evidence="9 10">
    <name type="scientific">Komagataella pastoris</name>
    <name type="common">Yeast</name>
    <name type="synonym">Pichia pastoris</name>
    <dbReference type="NCBI Taxonomy" id="4922"/>
    <lineage>
        <taxon>Eukaryota</taxon>
        <taxon>Fungi</taxon>
        <taxon>Dikarya</taxon>
        <taxon>Ascomycota</taxon>
        <taxon>Saccharomycotina</taxon>
        <taxon>Pichiomycetes</taxon>
        <taxon>Pichiales</taxon>
        <taxon>Pichiaceae</taxon>
        <taxon>Komagataella</taxon>
    </lineage>
</organism>
<dbReference type="PROSITE" id="PS50942">
    <property type="entry name" value="ENTH"/>
    <property type="match status" value="1"/>
</dbReference>
<feature type="compositionally biased region" description="Polar residues" evidence="7">
    <location>
        <begin position="391"/>
        <end position="401"/>
    </location>
</feature>